<keyword evidence="2" id="KW-1185">Reference proteome</keyword>
<name>A0A1U7H970_9CYAN</name>
<dbReference type="RefSeq" id="WP_041393096.1">
    <property type="nucleotide sequence ID" value="NZ_MRCB01000034.1"/>
</dbReference>
<evidence type="ECO:0000313" key="2">
    <source>
        <dbReference type="Proteomes" id="UP000186868"/>
    </source>
</evidence>
<reference evidence="1 2" key="1">
    <citation type="submission" date="2016-11" db="EMBL/GenBank/DDBJ databases">
        <title>Draft Genome Sequences of Nine Cyanobacterial Strains from Diverse Habitats.</title>
        <authorList>
            <person name="Zhu T."/>
            <person name="Hou S."/>
            <person name="Lu X."/>
            <person name="Hess W.R."/>
        </authorList>
    </citation>
    <scope>NUCLEOTIDE SEQUENCE [LARGE SCALE GENOMIC DNA]</scope>
    <source>
        <strain evidence="1 2">NIES-593</strain>
    </source>
</reference>
<dbReference type="OrthoDB" id="560605at2"/>
<protein>
    <submittedName>
        <fullName evidence="1">Uncharacterized protein</fullName>
    </submittedName>
</protein>
<organism evidence="1 2">
    <name type="scientific">Hydrococcus rivularis NIES-593</name>
    <dbReference type="NCBI Taxonomy" id="1921803"/>
    <lineage>
        <taxon>Bacteria</taxon>
        <taxon>Bacillati</taxon>
        <taxon>Cyanobacteriota</taxon>
        <taxon>Cyanophyceae</taxon>
        <taxon>Pleurocapsales</taxon>
        <taxon>Hydrococcaceae</taxon>
        <taxon>Hydrococcus</taxon>
    </lineage>
</organism>
<comment type="caution">
    <text evidence="1">The sequence shown here is derived from an EMBL/GenBank/DDBJ whole genome shotgun (WGS) entry which is preliminary data.</text>
</comment>
<sequence length="97" mass="10990">MSHPYSSFDCTSADFEKAALNRFRSLVTFLPQDCKVFREPWDCSTVLCLDFVNCPDYLNSVKKQAHLLVSAAQELGLANAIIFRIGSKFMGWRGNSY</sequence>
<dbReference type="AlphaFoldDB" id="A0A1U7H970"/>
<gene>
    <name evidence="1" type="ORF">NIES593_19735</name>
</gene>
<dbReference type="EMBL" id="MRCB01000034">
    <property type="protein sequence ID" value="OKH20126.1"/>
    <property type="molecule type" value="Genomic_DNA"/>
</dbReference>
<evidence type="ECO:0000313" key="1">
    <source>
        <dbReference type="EMBL" id="OKH20126.1"/>
    </source>
</evidence>
<proteinExistence type="predicted"/>
<dbReference type="Proteomes" id="UP000186868">
    <property type="component" value="Unassembled WGS sequence"/>
</dbReference>
<accession>A0A1U7H970</accession>